<dbReference type="RefSeq" id="WP_113614779.1">
    <property type="nucleotide sequence ID" value="NZ_QFFJ01000001.1"/>
</dbReference>
<dbReference type="AlphaFoldDB" id="A0A365Y102"/>
<dbReference type="OrthoDB" id="9810827at2"/>
<dbReference type="Pfam" id="PF10604">
    <property type="entry name" value="Polyketide_cyc2"/>
    <property type="match status" value="1"/>
</dbReference>
<comment type="caution">
    <text evidence="1">The sequence shown here is derived from an EMBL/GenBank/DDBJ whole genome shotgun (WGS) entry which is preliminary data.</text>
</comment>
<dbReference type="Proteomes" id="UP000253410">
    <property type="component" value="Unassembled WGS sequence"/>
</dbReference>
<dbReference type="InterPro" id="IPR023393">
    <property type="entry name" value="START-like_dom_sf"/>
</dbReference>
<dbReference type="EMBL" id="QFFJ01000001">
    <property type="protein sequence ID" value="RBL92180.1"/>
    <property type="molecule type" value="Genomic_DNA"/>
</dbReference>
<evidence type="ECO:0000313" key="1">
    <source>
        <dbReference type="EMBL" id="RBL92180.1"/>
    </source>
</evidence>
<protein>
    <submittedName>
        <fullName evidence="1">Polyketide cyclase</fullName>
    </submittedName>
</protein>
<dbReference type="SUPFAM" id="SSF55961">
    <property type="entry name" value="Bet v1-like"/>
    <property type="match status" value="1"/>
</dbReference>
<sequence length="141" mass="16252">MWTKSYSVVTKEITKEQIWKLTTDIDNWKNWDGGVEFSKLQGEFKVGEHFILKPKGGPKVKIRLMEIIPNKRFTDMTSFPLAKMYGDHLYEETPEGLKITVTMSVKGLLSSLWVKLVAKNIMDHMPEDVANQIEHAKKISI</sequence>
<dbReference type="Gene3D" id="3.30.530.20">
    <property type="match status" value="1"/>
</dbReference>
<gene>
    <name evidence="1" type="ORF">DF182_06170</name>
</gene>
<dbReference type="InterPro" id="IPR019587">
    <property type="entry name" value="Polyketide_cyclase/dehydratase"/>
</dbReference>
<reference evidence="1 2" key="1">
    <citation type="submission" date="2018-05" db="EMBL/GenBank/DDBJ databases">
        <title>Chitinophaga sp. K3CV102501T nov., isolated from isolated from a monsoon evergreen broad-leaved forest soil.</title>
        <authorList>
            <person name="Lv Y."/>
        </authorList>
    </citation>
    <scope>NUCLEOTIDE SEQUENCE [LARGE SCALE GENOMIC DNA]</scope>
    <source>
        <strain evidence="1 2">GDMCC 1.1325</strain>
    </source>
</reference>
<proteinExistence type="predicted"/>
<name>A0A365Y102_9BACT</name>
<keyword evidence="2" id="KW-1185">Reference proteome</keyword>
<evidence type="ECO:0000313" key="2">
    <source>
        <dbReference type="Proteomes" id="UP000253410"/>
    </source>
</evidence>
<organism evidence="1 2">
    <name type="scientific">Chitinophaga flava</name>
    <dbReference type="NCBI Taxonomy" id="2259036"/>
    <lineage>
        <taxon>Bacteria</taxon>
        <taxon>Pseudomonadati</taxon>
        <taxon>Bacteroidota</taxon>
        <taxon>Chitinophagia</taxon>
        <taxon>Chitinophagales</taxon>
        <taxon>Chitinophagaceae</taxon>
        <taxon>Chitinophaga</taxon>
    </lineage>
</organism>
<accession>A0A365Y102</accession>